<dbReference type="AlphaFoldDB" id="A0A8J5XIQ5"/>
<keyword evidence="4" id="KW-1185">Reference proteome</keyword>
<name>A0A8J5XIQ5_DIALT</name>
<proteinExistence type="predicted"/>
<feature type="compositionally biased region" description="Acidic residues" evidence="1">
    <location>
        <begin position="44"/>
        <end position="53"/>
    </location>
</feature>
<feature type="domain" description="G-patch" evidence="2">
    <location>
        <begin position="438"/>
        <end position="483"/>
    </location>
</feature>
<feature type="compositionally biased region" description="Acidic residues" evidence="1">
    <location>
        <begin position="101"/>
        <end position="124"/>
    </location>
</feature>
<evidence type="ECO:0000313" key="3">
    <source>
        <dbReference type="EMBL" id="KAG8464967.1"/>
    </source>
</evidence>
<dbReference type="GO" id="GO:0003676">
    <property type="term" value="F:nucleic acid binding"/>
    <property type="evidence" value="ECO:0007669"/>
    <property type="project" value="InterPro"/>
</dbReference>
<gene>
    <name evidence="3" type="ORF">KFE25_012330</name>
</gene>
<feature type="region of interest" description="Disordered" evidence="1">
    <location>
        <begin position="1"/>
        <end position="61"/>
    </location>
</feature>
<protein>
    <recommendedName>
        <fullName evidence="2">G-patch domain-containing protein</fullName>
    </recommendedName>
</protein>
<feature type="region of interest" description="Disordered" evidence="1">
    <location>
        <begin position="388"/>
        <end position="416"/>
    </location>
</feature>
<reference evidence="3" key="1">
    <citation type="submission" date="2021-05" db="EMBL/GenBank/DDBJ databases">
        <title>The genome of the haptophyte Pavlova lutheri (Diacronema luteri, Pavlovales) - a model for lipid biosynthesis in eukaryotic algae.</title>
        <authorList>
            <person name="Hulatt C.J."/>
            <person name="Posewitz M.C."/>
        </authorList>
    </citation>
    <scope>NUCLEOTIDE SEQUENCE</scope>
    <source>
        <strain evidence="3">NIVA-4/92</strain>
    </source>
</reference>
<dbReference type="EMBL" id="JAGTXO010000011">
    <property type="protein sequence ID" value="KAG8464967.1"/>
    <property type="molecule type" value="Genomic_DNA"/>
</dbReference>
<feature type="region of interest" description="Disordered" evidence="1">
    <location>
        <begin position="88"/>
        <end position="228"/>
    </location>
</feature>
<feature type="compositionally biased region" description="Low complexity" evidence="1">
    <location>
        <begin position="163"/>
        <end position="172"/>
    </location>
</feature>
<dbReference type="SMART" id="SM00443">
    <property type="entry name" value="G_patch"/>
    <property type="match status" value="1"/>
</dbReference>
<dbReference type="OrthoDB" id="21470at2759"/>
<sequence length="487" mass="49567">MGRGSFRGRGRGGTFGRGRGGGRHRGPTSQQVPAGHRGRHVVGGDDDDGEDATGDFARLGLGGFRRTVLPASSAPARMVFVSGGIQGGTIDETFARHGASSDDEDDDDDGGGGDDDDDDGMGDGEVERYSYADMQRILAMDLRGDDGDAGPCSPSSDSESDADSGSGSSDVASDAESDSGSDSGSDASESERDGDASDEATAGEEGATRPAGEGVAGQAAAARLSTPRASHAAPARAAAGAAPPAAAMSADALLSFLVAQPAILSMTLRRPGKGALGALAWRAEELDIEIVSEGNAIVLTKAGPGPATGPARGSAGSKQGAAAQLELGEALAAEYRGLGGSGKKAMPKHMKKQLKAAKRIRAQQLDFAAQRRLLHEVLTLSGGLSFGGKKGTHRFPRARSEPRHGSAGSGTRRAYDPAATNDAATRLTTTRHLEAIGEENKGHQMLKMMGWAGGALDGTPEGLSTPLTVDVRKGRSGLGHGYEVRTA</sequence>
<comment type="caution">
    <text evidence="3">The sequence shown here is derived from an EMBL/GenBank/DDBJ whole genome shotgun (WGS) entry which is preliminary data.</text>
</comment>
<dbReference type="InterPro" id="IPR000467">
    <property type="entry name" value="G_patch_dom"/>
</dbReference>
<evidence type="ECO:0000256" key="1">
    <source>
        <dbReference type="SAM" id="MobiDB-lite"/>
    </source>
</evidence>
<evidence type="ECO:0000259" key="2">
    <source>
        <dbReference type="PROSITE" id="PS50174"/>
    </source>
</evidence>
<accession>A0A8J5XIQ5</accession>
<dbReference type="PROSITE" id="PS50174">
    <property type="entry name" value="G_PATCH"/>
    <property type="match status" value="1"/>
</dbReference>
<evidence type="ECO:0000313" key="4">
    <source>
        <dbReference type="Proteomes" id="UP000751190"/>
    </source>
</evidence>
<organism evidence="3 4">
    <name type="scientific">Diacronema lutheri</name>
    <name type="common">Unicellular marine alga</name>
    <name type="synonym">Monochrysis lutheri</name>
    <dbReference type="NCBI Taxonomy" id="2081491"/>
    <lineage>
        <taxon>Eukaryota</taxon>
        <taxon>Haptista</taxon>
        <taxon>Haptophyta</taxon>
        <taxon>Pavlovophyceae</taxon>
        <taxon>Pavlovales</taxon>
        <taxon>Pavlovaceae</taxon>
        <taxon>Diacronema</taxon>
    </lineage>
</organism>
<feature type="compositionally biased region" description="Low complexity" evidence="1">
    <location>
        <begin position="211"/>
        <end position="228"/>
    </location>
</feature>
<feature type="compositionally biased region" description="Basic residues" evidence="1">
    <location>
        <begin position="1"/>
        <end position="10"/>
    </location>
</feature>
<dbReference type="Proteomes" id="UP000751190">
    <property type="component" value="Unassembled WGS sequence"/>
</dbReference>